<evidence type="ECO:0000313" key="9">
    <source>
        <dbReference type="Proteomes" id="UP001146793"/>
    </source>
</evidence>
<keyword evidence="10" id="KW-1185">Reference proteome</keyword>
<gene>
    <name evidence="7" type="ORF">M0812_26951</name>
    <name evidence="8" type="ORF">M0813_20399</name>
</gene>
<dbReference type="Pfam" id="PF07998">
    <property type="entry name" value="Peptidase_M54"/>
    <property type="match status" value="1"/>
</dbReference>
<keyword evidence="6" id="KW-0482">Metalloprotease</keyword>
<dbReference type="Proteomes" id="UP001146793">
    <property type="component" value="Unassembled WGS sequence"/>
</dbReference>
<dbReference type="EMBL" id="JAOAOG010000145">
    <property type="protein sequence ID" value="KAJ6245445.1"/>
    <property type="molecule type" value="Genomic_DNA"/>
</dbReference>
<dbReference type="SUPFAM" id="SSF55486">
    <property type="entry name" value="Metalloproteases ('zincins'), catalytic domain"/>
    <property type="match status" value="1"/>
</dbReference>
<reference evidence="7" key="2">
    <citation type="submission" date="2022-08" db="EMBL/GenBank/DDBJ databases">
        <title>Novel sulphate-reducing endosymbionts in the free-living metamonad Anaeramoeba.</title>
        <authorList>
            <person name="Jerlstrom-Hultqvist J."/>
            <person name="Cepicka I."/>
            <person name="Gallot-Lavallee L."/>
            <person name="Salas-Leiva D."/>
            <person name="Curtis B.A."/>
            <person name="Zahonova K."/>
            <person name="Pipaliya S."/>
            <person name="Dacks J."/>
            <person name="Roger A.J."/>
        </authorList>
    </citation>
    <scope>NUCLEOTIDE SEQUENCE</scope>
    <source>
        <strain evidence="7">Busselton2</strain>
    </source>
</reference>
<organism evidence="7 9">
    <name type="scientific">Anaeramoeba flamelloides</name>
    <dbReference type="NCBI Taxonomy" id="1746091"/>
    <lineage>
        <taxon>Eukaryota</taxon>
        <taxon>Metamonada</taxon>
        <taxon>Anaeramoebidae</taxon>
        <taxon>Anaeramoeba</taxon>
    </lineage>
</organism>
<dbReference type="InterPro" id="IPR012962">
    <property type="entry name" value="Pept_M54_archaemetzincn"/>
</dbReference>
<keyword evidence="5" id="KW-0862">Zinc</keyword>
<evidence type="ECO:0000256" key="6">
    <source>
        <dbReference type="ARBA" id="ARBA00023049"/>
    </source>
</evidence>
<evidence type="ECO:0000256" key="3">
    <source>
        <dbReference type="ARBA" id="ARBA00022723"/>
    </source>
</evidence>
<evidence type="ECO:0000256" key="4">
    <source>
        <dbReference type="ARBA" id="ARBA00022801"/>
    </source>
</evidence>
<dbReference type="AlphaFoldDB" id="A0AAV7YIG6"/>
<dbReference type="Gene3D" id="3.40.390.10">
    <property type="entry name" value="Collagenase (Catalytic Domain)"/>
    <property type="match status" value="1"/>
</dbReference>
<comment type="cofactor">
    <cofactor evidence="1">
        <name>Zn(2+)</name>
        <dbReference type="ChEBI" id="CHEBI:29105"/>
    </cofactor>
</comment>
<name>A0AAV7YIG6_9EUKA</name>
<evidence type="ECO:0000313" key="7">
    <source>
        <dbReference type="EMBL" id="KAJ3427368.1"/>
    </source>
</evidence>
<evidence type="ECO:0000256" key="5">
    <source>
        <dbReference type="ARBA" id="ARBA00022833"/>
    </source>
</evidence>
<dbReference type="GO" id="GO:0008237">
    <property type="term" value="F:metallopeptidase activity"/>
    <property type="evidence" value="ECO:0007669"/>
    <property type="project" value="UniProtKB-KW"/>
</dbReference>
<dbReference type="GO" id="GO:0006508">
    <property type="term" value="P:proteolysis"/>
    <property type="evidence" value="ECO:0007669"/>
    <property type="project" value="UniProtKB-KW"/>
</dbReference>
<dbReference type="GO" id="GO:0046872">
    <property type="term" value="F:metal ion binding"/>
    <property type="evidence" value="ECO:0007669"/>
    <property type="project" value="UniProtKB-KW"/>
</dbReference>
<protein>
    <submittedName>
        <fullName evidence="7">Archaemetzincin</fullName>
    </submittedName>
</protein>
<keyword evidence="2" id="KW-0645">Protease</keyword>
<dbReference type="Proteomes" id="UP001150062">
    <property type="component" value="Unassembled WGS sequence"/>
</dbReference>
<dbReference type="InterPro" id="IPR024079">
    <property type="entry name" value="MetalloPept_cat_dom_sf"/>
</dbReference>
<reference evidence="8" key="1">
    <citation type="submission" date="2022-08" db="EMBL/GenBank/DDBJ databases">
        <title>Novel sulfate-reducing endosymbionts in the free-living metamonad Anaeramoeba.</title>
        <authorList>
            <person name="Jerlstrom-Hultqvist J."/>
            <person name="Cepicka I."/>
            <person name="Gallot-Lavallee L."/>
            <person name="Salas-Leiva D."/>
            <person name="Curtis B.A."/>
            <person name="Zahonova K."/>
            <person name="Pipaliya S."/>
            <person name="Dacks J."/>
            <person name="Roger A.J."/>
        </authorList>
    </citation>
    <scope>NUCLEOTIDE SEQUENCE</scope>
    <source>
        <strain evidence="8">Schooner1</strain>
    </source>
</reference>
<comment type="caution">
    <text evidence="7">The sequence shown here is derived from an EMBL/GenBank/DDBJ whole genome shotgun (WGS) entry which is preliminary data.</text>
</comment>
<evidence type="ECO:0000256" key="1">
    <source>
        <dbReference type="ARBA" id="ARBA00001947"/>
    </source>
</evidence>
<sequence length="301" mass="35386">MRASRIFTEKERNFAVGNLKTVPQQFQKVFTITDQFEPITNHEEGSWLYSHHEEGQTYKKFQRVVTTVPTEERNTIYLQPIGEFDEEVTPKLDLLSKFTSAFFSMPVSVSSPIKKDVTQLGIKTREYTNPRGRQLLSTDLLNLMFRQKKKNSDSFCTLAITMEDLYPKESWNFVFGQASLVRGVGVYSFARYDPMFYSSKRTKNWKKTLLRRSIKVLSHETGHMFGIHHCVFFNCAMNGSNHLDESDSRCCFLCPICLRKLYSSIKFDPIKRYKKLRKIYQEMGFDDLVEWIDKRLLHIEK</sequence>
<keyword evidence="3" id="KW-0479">Metal-binding</keyword>
<evidence type="ECO:0000313" key="8">
    <source>
        <dbReference type="EMBL" id="KAJ6245445.1"/>
    </source>
</evidence>
<dbReference type="PANTHER" id="PTHR15910:SF1">
    <property type="entry name" value="ARCHAEMETZINCIN-2"/>
    <property type="match status" value="1"/>
</dbReference>
<proteinExistence type="predicted"/>
<evidence type="ECO:0000256" key="2">
    <source>
        <dbReference type="ARBA" id="ARBA00022670"/>
    </source>
</evidence>
<evidence type="ECO:0000313" key="10">
    <source>
        <dbReference type="Proteomes" id="UP001150062"/>
    </source>
</evidence>
<dbReference type="PANTHER" id="PTHR15910">
    <property type="entry name" value="ARCHAEMETZINCIN"/>
    <property type="match status" value="1"/>
</dbReference>
<keyword evidence="4" id="KW-0378">Hydrolase</keyword>
<accession>A0AAV7YIG6</accession>
<dbReference type="CDD" id="cd11375">
    <property type="entry name" value="Peptidase_M54"/>
    <property type="match status" value="1"/>
</dbReference>
<dbReference type="EMBL" id="JANTQA010000063">
    <property type="protein sequence ID" value="KAJ3427368.1"/>
    <property type="molecule type" value="Genomic_DNA"/>
</dbReference>